<evidence type="ECO:0000256" key="2">
    <source>
        <dbReference type="SAM" id="Phobius"/>
    </source>
</evidence>
<evidence type="ECO:0008006" key="6">
    <source>
        <dbReference type="Google" id="ProtNLM"/>
    </source>
</evidence>
<dbReference type="Gene3D" id="2.40.40.10">
    <property type="entry name" value="RlpA-like domain"/>
    <property type="match status" value="1"/>
</dbReference>
<proteinExistence type="predicted"/>
<name>A0A6G1G5J2_9PEZI</name>
<reference evidence="5" key="2">
    <citation type="submission" date="2020-04" db="EMBL/GenBank/DDBJ databases">
        <authorList>
            <consortium name="NCBI Genome Project"/>
        </authorList>
    </citation>
    <scope>NUCLEOTIDE SEQUENCE</scope>
    <source>
        <strain evidence="5">CBS 781.70</strain>
    </source>
</reference>
<dbReference type="Proteomes" id="UP000504638">
    <property type="component" value="Unplaced"/>
</dbReference>
<dbReference type="OrthoDB" id="623670at2759"/>
<keyword evidence="1" id="KW-0732">Signal</keyword>
<keyword evidence="4" id="KW-1185">Reference proteome</keyword>
<dbReference type="PANTHER" id="PTHR31836:SF27">
    <property type="entry name" value="RLPA-LIKE PROTEIN DOUBLE-PSI BETA-BARREL DOMAIN-CONTAINING PROTEIN"/>
    <property type="match status" value="1"/>
</dbReference>
<gene>
    <name evidence="3 5" type="ORF">P152DRAFT_374586</name>
</gene>
<dbReference type="GeneID" id="54416155"/>
<feature type="transmembrane region" description="Helical" evidence="2">
    <location>
        <begin position="21"/>
        <end position="45"/>
    </location>
</feature>
<protein>
    <recommendedName>
        <fullName evidence="6">RlpA-like protein double-psi beta-barrel domain-containing protein</fullName>
    </recommendedName>
</protein>
<keyword evidence="2" id="KW-0812">Transmembrane</keyword>
<reference evidence="5" key="3">
    <citation type="submission" date="2025-04" db="UniProtKB">
        <authorList>
            <consortium name="RefSeq"/>
        </authorList>
    </citation>
    <scope>IDENTIFICATION</scope>
    <source>
        <strain evidence="5">CBS 781.70</strain>
    </source>
</reference>
<keyword evidence="2" id="KW-1133">Transmembrane helix</keyword>
<sequence>LRTRLDRIVPPNRQYLGLRRRTFLIILVAIFLSLLALILGLSIGLSGKGSKQNLPLPTSAEAHTGDLTYYNPGLGSCGIDSTDNDPIVAVSHLLYDAVSTGSNPNLNPLCGKKIRARRHNEATGEDRSVDLTVVDRCTGCQPTDIDVSPAIFDELAPRDYGRVGVTWAWL</sequence>
<evidence type="ECO:0000256" key="1">
    <source>
        <dbReference type="ARBA" id="ARBA00022729"/>
    </source>
</evidence>
<feature type="non-terminal residue" evidence="3">
    <location>
        <position position="1"/>
    </location>
</feature>
<dbReference type="SUPFAM" id="SSF50685">
    <property type="entry name" value="Barwin-like endoglucanases"/>
    <property type="match status" value="1"/>
</dbReference>
<feature type="non-terminal residue" evidence="3">
    <location>
        <position position="170"/>
    </location>
</feature>
<evidence type="ECO:0000313" key="4">
    <source>
        <dbReference type="Proteomes" id="UP000504638"/>
    </source>
</evidence>
<dbReference type="RefSeq" id="XP_033534842.1">
    <property type="nucleotide sequence ID" value="XM_033675585.1"/>
</dbReference>
<evidence type="ECO:0000313" key="5">
    <source>
        <dbReference type="RefSeq" id="XP_033534842.1"/>
    </source>
</evidence>
<keyword evidence="2" id="KW-0472">Membrane</keyword>
<dbReference type="CDD" id="cd22191">
    <property type="entry name" value="DPBB_RlpA_EXP_N-like"/>
    <property type="match status" value="1"/>
</dbReference>
<dbReference type="InterPro" id="IPR036908">
    <property type="entry name" value="RlpA-like_sf"/>
</dbReference>
<reference evidence="3 5" key="1">
    <citation type="submission" date="2020-01" db="EMBL/GenBank/DDBJ databases">
        <authorList>
            <consortium name="DOE Joint Genome Institute"/>
            <person name="Haridas S."/>
            <person name="Albert R."/>
            <person name="Binder M."/>
            <person name="Bloem J."/>
            <person name="Labutti K."/>
            <person name="Salamov A."/>
            <person name="Andreopoulos B."/>
            <person name="Baker S.E."/>
            <person name="Barry K."/>
            <person name="Bills G."/>
            <person name="Bluhm B.H."/>
            <person name="Cannon C."/>
            <person name="Castanera R."/>
            <person name="Culley D.E."/>
            <person name="Daum C."/>
            <person name="Ezra D."/>
            <person name="Gonzalez J.B."/>
            <person name="Henrissat B."/>
            <person name="Kuo A."/>
            <person name="Liang C."/>
            <person name="Lipzen A."/>
            <person name="Lutzoni F."/>
            <person name="Magnuson J."/>
            <person name="Mondo S."/>
            <person name="Nolan M."/>
            <person name="Ohm R."/>
            <person name="Pangilinan J."/>
            <person name="Park H.-J."/>
            <person name="Ramirez L."/>
            <person name="Alfaro M."/>
            <person name="Sun H."/>
            <person name="Tritt A."/>
            <person name="Yoshinaga Y."/>
            <person name="Zwiers L.-H."/>
            <person name="Turgeon B.G."/>
            <person name="Goodwin S.B."/>
            <person name="Spatafora J.W."/>
            <person name="Crous P.W."/>
            <person name="Grigoriev I.V."/>
        </authorList>
    </citation>
    <scope>NUCLEOTIDE SEQUENCE</scope>
    <source>
        <strain evidence="3 5">CBS 781.70</strain>
    </source>
</reference>
<evidence type="ECO:0000313" key="3">
    <source>
        <dbReference type="EMBL" id="KAF1813211.1"/>
    </source>
</evidence>
<dbReference type="AlphaFoldDB" id="A0A6G1G5J2"/>
<dbReference type="InterPro" id="IPR051477">
    <property type="entry name" value="Expansin_CellWall"/>
</dbReference>
<accession>A0A6G1G5J2</accession>
<dbReference type="EMBL" id="ML975155">
    <property type="protein sequence ID" value="KAF1813211.1"/>
    <property type="molecule type" value="Genomic_DNA"/>
</dbReference>
<dbReference type="PANTHER" id="PTHR31836">
    <property type="match status" value="1"/>
</dbReference>
<organism evidence="3">
    <name type="scientific">Eremomyces bilateralis CBS 781.70</name>
    <dbReference type="NCBI Taxonomy" id="1392243"/>
    <lineage>
        <taxon>Eukaryota</taxon>
        <taxon>Fungi</taxon>
        <taxon>Dikarya</taxon>
        <taxon>Ascomycota</taxon>
        <taxon>Pezizomycotina</taxon>
        <taxon>Dothideomycetes</taxon>
        <taxon>Dothideomycetes incertae sedis</taxon>
        <taxon>Eremomycetales</taxon>
        <taxon>Eremomycetaceae</taxon>
        <taxon>Eremomyces</taxon>
    </lineage>
</organism>